<organism evidence="4 5">
    <name type="scientific">Ananas comosus</name>
    <name type="common">Pineapple</name>
    <name type="synonym">Ananas ananas</name>
    <dbReference type="NCBI Taxonomy" id="4615"/>
    <lineage>
        <taxon>Eukaryota</taxon>
        <taxon>Viridiplantae</taxon>
        <taxon>Streptophyta</taxon>
        <taxon>Embryophyta</taxon>
        <taxon>Tracheophyta</taxon>
        <taxon>Spermatophyta</taxon>
        <taxon>Magnoliopsida</taxon>
        <taxon>Liliopsida</taxon>
        <taxon>Poales</taxon>
        <taxon>Bromeliaceae</taxon>
        <taxon>Bromelioideae</taxon>
        <taxon>Ananas</taxon>
    </lineage>
</organism>
<dbReference type="PROSITE" id="PS51375">
    <property type="entry name" value="PPR"/>
    <property type="match status" value="3"/>
</dbReference>
<dbReference type="STRING" id="4615.A0A199UPM8"/>
<keyword evidence="2" id="KW-0809">Transit peptide</keyword>
<feature type="repeat" description="PPR" evidence="3">
    <location>
        <begin position="242"/>
        <end position="276"/>
    </location>
</feature>
<dbReference type="InterPro" id="IPR046848">
    <property type="entry name" value="E_motif"/>
</dbReference>
<dbReference type="Gene3D" id="1.25.40.10">
    <property type="entry name" value="Tetratricopeptide repeat domain"/>
    <property type="match status" value="3"/>
</dbReference>
<evidence type="ECO:0000313" key="4">
    <source>
        <dbReference type="EMBL" id="OAY66585.1"/>
    </source>
</evidence>
<dbReference type="FunFam" id="1.25.40.10:FF:000090">
    <property type="entry name" value="Pentatricopeptide repeat-containing protein, chloroplastic"/>
    <property type="match status" value="1"/>
</dbReference>
<dbReference type="Pfam" id="PF13041">
    <property type="entry name" value="PPR_2"/>
    <property type="match status" value="1"/>
</dbReference>
<dbReference type="Proteomes" id="UP000092600">
    <property type="component" value="Unassembled WGS sequence"/>
</dbReference>
<dbReference type="Pfam" id="PF01535">
    <property type="entry name" value="PPR"/>
    <property type="match status" value="4"/>
</dbReference>
<dbReference type="FunFam" id="1.25.40.10:FF:000073">
    <property type="entry name" value="Pentatricopeptide repeat-containing protein chloroplastic"/>
    <property type="match status" value="1"/>
</dbReference>
<sequence>MRALRFPSNTISHMPTTLGQIPGNLFRPNELSIEINREVHTREWKNTLRIHLEENSPCLVIDEYNSRRGVLSVDHGVILFVIKACARLQQGLFAAKQAHTHVIKLGFESDLVVKTAFLRVYGLFGDLACARQLFDEIPQRDVVVWNALVSTYAQRSSPGEALGAIRAIMNEDVRPNEVTVTSILSACAQLKALDHGKEVHGYAVRNISKFDTYICNALIEMYAKCRCLPSAQKAFHGMGIRSMVSWTCMINAYCENDCPQGALSLFKKMQVEEVRVDEVTLLAVISMCAKLCTSELAEWIEKCVEKNCLQDNPRIANALIHMHCECGNLEKSCKIFDRMKERTMISWATVIQGLAMHGHGVAALIRFVQMQREGFRPDEILFLTIINACSHSGLVSEGRRCFYSMVEEYGMVPWMEHYGSMVDLLCRSQLLDEAFEFVMAMPVKPDAVIWRMLLVACRDQGNIGLARKVIDYIIELEPDHKGNYILKSNLCAMIGEWGGVQEVRNKLGLIEVSKKDPAQSFIEFVFIRQMD</sequence>
<comment type="caution">
    <text evidence="4">The sequence shown here is derived from an EMBL/GenBank/DDBJ whole genome shotgun (WGS) entry which is preliminary data.</text>
</comment>
<reference evidence="4 5" key="1">
    <citation type="journal article" date="2016" name="DNA Res.">
        <title>The draft genome of MD-2 pineapple using hybrid error correction of long reads.</title>
        <authorList>
            <person name="Redwan R.M."/>
            <person name="Saidin A."/>
            <person name="Kumar S.V."/>
        </authorList>
    </citation>
    <scope>NUCLEOTIDE SEQUENCE [LARGE SCALE GENOMIC DNA]</scope>
    <source>
        <strain evidence="5">cv. MD2</strain>
        <tissue evidence="4">Leaf</tissue>
    </source>
</reference>
<feature type="repeat" description="PPR" evidence="3">
    <location>
        <begin position="141"/>
        <end position="175"/>
    </location>
</feature>
<dbReference type="Pfam" id="PF20431">
    <property type="entry name" value="E_motif"/>
    <property type="match status" value="1"/>
</dbReference>
<gene>
    <name evidence="4" type="ORF">ACMD2_11779</name>
</gene>
<evidence type="ECO:0000256" key="3">
    <source>
        <dbReference type="PROSITE-ProRule" id="PRU00708"/>
    </source>
</evidence>
<dbReference type="FunFam" id="1.25.40.10:FF:000344">
    <property type="entry name" value="Pentatricopeptide repeat-containing protein"/>
    <property type="match status" value="1"/>
</dbReference>
<evidence type="ECO:0000313" key="5">
    <source>
        <dbReference type="Proteomes" id="UP000092600"/>
    </source>
</evidence>
<proteinExistence type="predicted"/>
<dbReference type="InterPro" id="IPR011990">
    <property type="entry name" value="TPR-like_helical_dom_sf"/>
</dbReference>
<evidence type="ECO:0000256" key="1">
    <source>
        <dbReference type="ARBA" id="ARBA00022737"/>
    </source>
</evidence>
<evidence type="ECO:0000256" key="2">
    <source>
        <dbReference type="ARBA" id="ARBA00022946"/>
    </source>
</evidence>
<protein>
    <submittedName>
        <fullName evidence="4">Pentatricopeptide repeat-containing protein</fullName>
    </submittedName>
</protein>
<accession>A0A199UPM8</accession>
<dbReference type="EMBL" id="LSRQ01006098">
    <property type="protein sequence ID" value="OAY66585.1"/>
    <property type="molecule type" value="Genomic_DNA"/>
</dbReference>
<dbReference type="GO" id="GO:0009451">
    <property type="term" value="P:RNA modification"/>
    <property type="evidence" value="ECO:0007669"/>
    <property type="project" value="InterPro"/>
</dbReference>
<dbReference type="AlphaFoldDB" id="A0A199UPM8"/>
<keyword evidence="1" id="KW-0677">Repeat</keyword>
<feature type="repeat" description="PPR" evidence="3">
    <location>
        <begin position="312"/>
        <end position="346"/>
    </location>
</feature>
<dbReference type="PANTHER" id="PTHR47926:SF412">
    <property type="entry name" value="PENTATRICOPEPTIDE REPEAT-CONTAINING PROTEIN"/>
    <property type="match status" value="1"/>
</dbReference>
<name>A0A199UPM8_ANACO</name>
<dbReference type="InterPro" id="IPR046960">
    <property type="entry name" value="PPR_At4g14850-like_plant"/>
</dbReference>
<dbReference type="PANTHER" id="PTHR47926">
    <property type="entry name" value="PENTATRICOPEPTIDE REPEAT-CONTAINING PROTEIN"/>
    <property type="match status" value="1"/>
</dbReference>
<dbReference type="GO" id="GO:0003729">
    <property type="term" value="F:mRNA binding"/>
    <property type="evidence" value="ECO:0007669"/>
    <property type="project" value="UniProtKB-ARBA"/>
</dbReference>
<dbReference type="NCBIfam" id="TIGR00756">
    <property type="entry name" value="PPR"/>
    <property type="match status" value="3"/>
</dbReference>
<dbReference type="InterPro" id="IPR002885">
    <property type="entry name" value="PPR_rpt"/>
</dbReference>